<gene>
    <name evidence="2" type="ORF">OC25_25075</name>
</gene>
<evidence type="ECO:0000259" key="1">
    <source>
        <dbReference type="Pfam" id="PF00149"/>
    </source>
</evidence>
<dbReference type="SUPFAM" id="SSF56300">
    <property type="entry name" value="Metallo-dependent phosphatases"/>
    <property type="match status" value="1"/>
</dbReference>
<protein>
    <submittedName>
        <fullName evidence="2">Metallophosphoesterase</fullName>
    </submittedName>
</protein>
<feature type="domain" description="Calcineurin-like phosphoesterase" evidence="1">
    <location>
        <begin position="58"/>
        <end position="255"/>
    </location>
</feature>
<dbReference type="EMBL" id="JSYN01000042">
    <property type="protein sequence ID" value="KIA89524.1"/>
    <property type="molecule type" value="Genomic_DNA"/>
</dbReference>
<proteinExistence type="predicted"/>
<comment type="caution">
    <text evidence="2">The sequence shown here is derived from an EMBL/GenBank/DDBJ whole genome shotgun (WGS) entry which is preliminary data.</text>
</comment>
<dbReference type="Proteomes" id="UP000031246">
    <property type="component" value="Unassembled WGS sequence"/>
</dbReference>
<dbReference type="RefSeq" id="WP_039482655.1">
    <property type="nucleotide sequence ID" value="NZ_JSYN01000042.1"/>
</dbReference>
<reference evidence="2 3" key="1">
    <citation type="submission" date="2014-10" db="EMBL/GenBank/DDBJ databases">
        <title>Pedobacter Kyungheensis.</title>
        <authorList>
            <person name="Anderson B.M."/>
            <person name="Newman J.D."/>
        </authorList>
    </citation>
    <scope>NUCLEOTIDE SEQUENCE [LARGE SCALE GENOMIC DNA]</scope>
    <source>
        <strain evidence="2 3">KACC 16221</strain>
    </source>
</reference>
<evidence type="ECO:0000313" key="3">
    <source>
        <dbReference type="Proteomes" id="UP000031246"/>
    </source>
</evidence>
<dbReference type="InterPro" id="IPR004843">
    <property type="entry name" value="Calcineurin-like_PHP"/>
</dbReference>
<sequence length="367" mass="42607">MRKFLQRLLSNWIIRMSNKYSSRPNRRRIHGALNKLFKTIVKTPGKRGPILDITAADRFIILSDQHKGARDFADDFTLAEENYLKALEHYAINDFHYINLGDSEELWKNLMESVIRHNKKTFEAEKIFINKGMFTKIFGNHDLYWDNDPLAGFNLNRIYGKKIPIYEGAILRMPIGAQLLDIFLTHGHQGDLQSDGNWFSKWFVSTIWAPLQAYLRINPNTPAYDNQLKTAHNIMMYSWVVSQTNKVLITGHTHQAVFASLTHLERIYLKLQQAKRDNNQEAIAALNAELVKQTRAGDKPPRFRKYKPNYFNSGCCCFNDGDITGIEIENGLIRLIKWSCHKTAHSERIVLEEMKLDLLVETDLPKR</sequence>
<accession>A0A0C1FNR0</accession>
<evidence type="ECO:0000313" key="2">
    <source>
        <dbReference type="EMBL" id="KIA89524.1"/>
    </source>
</evidence>
<dbReference type="GO" id="GO:0016787">
    <property type="term" value="F:hydrolase activity"/>
    <property type="evidence" value="ECO:0007669"/>
    <property type="project" value="InterPro"/>
</dbReference>
<dbReference type="AlphaFoldDB" id="A0A0C1FNR0"/>
<dbReference type="InterPro" id="IPR029052">
    <property type="entry name" value="Metallo-depent_PP-like"/>
</dbReference>
<organism evidence="2 3">
    <name type="scientific">Pedobacter kyungheensis</name>
    <dbReference type="NCBI Taxonomy" id="1069985"/>
    <lineage>
        <taxon>Bacteria</taxon>
        <taxon>Pseudomonadati</taxon>
        <taxon>Bacteroidota</taxon>
        <taxon>Sphingobacteriia</taxon>
        <taxon>Sphingobacteriales</taxon>
        <taxon>Sphingobacteriaceae</taxon>
        <taxon>Pedobacter</taxon>
    </lineage>
</organism>
<dbReference type="Pfam" id="PF00149">
    <property type="entry name" value="Metallophos"/>
    <property type="match status" value="1"/>
</dbReference>
<dbReference type="OrthoDB" id="9773199at2"/>
<keyword evidence="3" id="KW-1185">Reference proteome</keyword>
<dbReference type="Gene3D" id="3.60.21.10">
    <property type="match status" value="1"/>
</dbReference>
<name>A0A0C1FNR0_9SPHI</name>